<dbReference type="Proteomes" id="UP000238937">
    <property type="component" value="Unassembled WGS sequence"/>
</dbReference>
<dbReference type="Gene3D" id="3.30.428.10">
    <property type="entry name" value="HIT-like"/>
    <property type="match status" value="1"/>
</dbReference>
<feature type="domain" description="HIT" evidence="4">
    <location>
        <begin position="5"/>
        <end position="113"/>
    </location>
</feature>
<accession>A0A2T1GKP8</accession>
<reference evidence="5 6" key="1">
    <citation type="submission" date="2018-03" db="EMBL/GenBank/DDBJ databases">
        <title>The ancient ancestry and fast evolution of plastids.</title>
        <authorList>
            <person name="Moore K.R."/>
            <person name="Magnabosco C."/>
            <person name="Momper L."/>
            <person name="Gold D.A."/>
            <person name="Bosak T."/>
            <person name="Fournier G.P."/>
        </authorList>
    </citation>
    <scope>NUCLEOTIDE SEQUENCE [LARGE SCALE GENOMIC DNA]</scope>
    <source>
        <strain evidence="5 6">CCALA 037</strain>
    </source>
</reference>
<evidence type="ECO:0000313" key="6">
    <source>
        <dbReference type="Proteomes" id="UP000238937"/>
    </source>
</evidence>
<dbReference type="PANTHER" id="PTHR23089">
    <property type="entry name" value="HISTIDINE TRIAD HIT PROTEIN"/>
    <property type="match status" value="1"/>
</dbReference>
<keyword evidence="6" id="KW-1185">Reference proteome</keyword>
<dbReference type="AlphaFoldDB" id="A0A2T1GKP8"/>
<dbReference type="InterPro" id="IPR036265">
    <property type="entry name" value="HIT-like_sf"/>
</dbReference>
<dbReference type="InterPro" id="IPR019808">
    <property type="entry name" value="Histidine_triad_CS"/>
</dbReference>
<dbReference type="InterPro" id="IPR001310">
    <property type="entry name" value="Histidine_triad_HIT"/>
</dbReference>
<dbReference type="EMBL" id="PVWO01000036">
    <property type="protein sequence ID" value="PSB58418.1"/>
    <property type="molecule type" value="Genomic_DNA"/>
</dbReference>
<dbReference type="SUPFAM" id="SSF54197">
    <property type="entry name" value="HIT-like"/>
    <property type="match status" value="1"/>
</dbReference>
<evidence type="ECO:0000259" key="4">
    <source>
        <dbReference type="PROSITE" id="PS51084"/>
    </source>
</evidence>
<dbReference type="CDD" id="cd01276">
    <property type="entry name" value="PKCI_related"/>
    <property type="match status" value="1"/>
</dbReference>
<dbReference type="GO" id="GO:0003824">
    <property type="term" value="F:catalytic activity"/>
    <property type="evidence" value="ECO:0007669"/>
    <property type="project" value="InterPro"/>
</dbReference>
<dbReference type="FunFam" id="3.30.428.10:FF:000005">
    <property type="entry name" value="Histidine triad nucleotide-binding protein 1"/>
    <property type="match status" value="1"/>
</dbReference>
<protein>
    <submittedName>
        <fullName evidence="5">Histidine triad nucleotide-binding protein</fullName>
    </submittedName>
</protein>
<gene>
    <name evidence="5" type="ORF">C7B77_04890</name>
</gene>
<feature type="active site" description="Tele-AMP-histidine intermediate" evidence="1">
    <location>
        <position position="99"/>
    </location>
</feature>
<dbReference type="PROSITE" id="PS00892">
    <property type="entry name" value="HIT_1"/>
    <property type="match status" value="1"/>
</dbReference>
<proteinExistence type="predicted"/>
<dbReference type="OrthoDB" id="9784774at2"/>
<evidence type="ECO:0000256" key="2">
    <source>
        <dbReference type="PIRSR" id="PIRSR601310-3"/>
    </source>
</evidence>
<dbReference type="PRINTS" id="PR00332">
    <property type="entry name" value="HISTRIAD"/>
</dbReference>
<name>A0A2T1GKP8_9CYAN</name>
<dbReference type="PROSITE" id="PS51084">
    <property type="entry name" value="HIT_2"/>
    <property type="match status" value="1"/>
</dbReference>
<dbReference type="RefSeq" id="WP_106300872.1">
    <property type="nucleotide sequence ID" value="NZ_PVWO01000036.1"/>
</dbReference>
<dbReference type="Pfam" id="PF01230">
    <property type="entry name" value="HIT"/>
    <property type="match status" value="1"/>
</dbReference>
<feature type="short sequence motif" description="Histidine triad motif" evidence="2 3">
    <location>
        <begin position="97"/>
        <end position="101"/>
    </location>
</feature>
<evidence type="ECO:0000313" key="5">
    <source>
        <dbReference type="EMBL" id="PSB58418.1"/>
    </source>
</evidence>
<comment type="caution">
    <text evidence="5">The sequence shown here is derived from an EMBL/GenBank/DDBJ whole genome shotgun (WGS) entry which is preliminary data.</text>
</comment>
<sequence length="113" mass="12597">MTETIFSKIIRKEIPADIVYEDDLVLAFRDVNPQAPVHILIIPKRPIVSIAEVTPADTELLGYLLLTVARVAAQEGLEEGYRIVINTGKDGGQTVFHLHLHLLGQRMMTWPPG</sequence>
<evidence type="ECO:0000256" key="3">
    <source>
        <dbReference type="PROSITE-ProRule" id="PRU00464"/>
    </source>
</evidence>
<evidence type="ECO:0000256" key="1">
    <source>
        <dbReference type="PIRSR" id="PIRSR601310-1"/>
    </source>
</evidence>
<organism evidence="5 6">
    <name type="scientific">Chamaesiphon polymorphus CCALA 037</name>
    <dbReference type="NCBI Taxonomy" id="2107692"/>
    <lineage>
        <taxon>Bacteria</taxon>
        <taxon>Bacillati</taxon>
        <taxon>Cyanobacteriota</taxon>
        <taxon>Cyanophyceae</taxon>
        <taxon>Gomontiellales</taxon>
        <taxon>Chamaesiphonaceae</taxon>
        <taxon>Chamaesiphon</taxon>
    </lineage>
</organism>
<dbReference type="InterPro" id="IPR011146">
    <property type="entry name" value="HIT-like"/>
</dbReference>